<dbReference type="Gene3D" id="2.170.130.10">
    <property type="entry name" value="TonB-dependent receptor, plug domain"/>
    <property type="match status" value="1"/>
</dbReference>
<evidence type="ECO:0000256" key="3">
    <source>
        <dbReference type="ARBA" id="ARBA00023237"/>
    </source>
</evidence>
<reference evidence="7 8" key="1">
    <citation type="journal article" date="2011" name="J. Bacteriol.">
        <title>Genome sequence of the algicidal bacterium Kordia algicida OT-1.</title>
        <authorList>
            <person name="Lee H.S."/>
            <person name="Kang S.G."/>
            <person name="Kwon K.K."/>
            <person name="Lee J.H."/>
            <person name="Kim S.J."/>
        </authorList>
    </citation>
    <scope>NUCLEOTIDE SEQUENCE [LARGE SCALE GENOMIC DNA]</scope>
    <source>
        <strain evidence="7 8">OT-1</strain>
    </source>
</reference>
<dbReference type="AlphaFoldDB" id="A9DKX7"/>
<dbReference type="SUPFAM" id="SSF49464">
    <property type="entry name" value="Carboxypeptidase regulatory domain-like"/>
    <property type="match status" value="1"/>
</dbReference>
<dbReference type="HOGENOM" id="CLU_006935_0_0_10"/>
<evidence type="ECO:0000313" key="8">
    <source>
        <dbReference type="Proteomes" id="UP000002945"/>
    </source>
</evidence>
<feature type="domain" description="TonB-dependent receptor-like beta-barrel" evidence="5">
    <location>
        <begin position="458"/>
        <end position="903"/>
    </location>
</feature>
<dbReference type="PANTHER" id="PTHR40980">
    <property type="entry name" value="PLUG DOMAIN-CONTAINING PROTEIN"/>
    <property type="match status" value="1"/>
</dbReference>
<keyword evidence="2 4" id="KW-0472">Membrane</keyword>
<dbReference type="Gene3D" id="2.40.170.20">
    <property type="entry name" value="TonB-dependent receptor, beta-barrel domain"/>
    <property type="match status" value="1"/>
</dbReference>
<protein>
    <submittedName>
        <fullName evidence="7">TonB-dependent receptor</fullName>
    </submittedName>
</protein>
<accession>A9DKX7</accession>
<dbReference type="GO" id="GO:0009279">
    <property type="term" value="C:cell outer membrane"/>
    <property type="evidence" value="ECO:0007669"/>
    <property type="project" value="UniProtKB-SubCell"/>
</dbReference>
<comment type="caution">
    <text evidence="7">The sequence shown here is derived from an EMBL/GenBank/DDBJ whole genome shotgun (WGS) entry which is preliminary data.</text>
</comment>
<dbReference type="InterPro" id="IPR036942">
    <property type="entry name" value="Beta-barrel_TonB_sf"/>
</dbReference>
<evidence type="ECO:0000256" key="2">
    <source>
        <dbReference type="ARBA" id="ARBA00023136"/>
    </source>
</evidence>
<dbReference type="eggNOG" id="COG1629">
    <property type="taxonomic scope" value="Bacteria"/>
</dbReference>
<dbReference type="Pfam" id="PF13715">
    <property type="entry name" value="CarbopepD_reg_2"/>
    <property type="match status" value="1"/>
</dbReference>
<dbReference type="Gene3D" id="2.60.40.1120">
    <property type="entry name" value="Carboxypeptidase-like, regulatory domain"/>
    <property type="match status" value="1"/>
</dbReference>
<dbReference type="STRING" id="391587.KAOT1_14447"/>
<keyword evidence="8" id="KW-1185">Reference proteome</keyword>
<comment type="subcellular location">
    <subcellularLocation>
        <location evidence="1 4">Cell outer membrane</location>
    </subcellularLocation>
</comment>
<evidence type="ECO:0000259" key="5">
    <source>
        <dbReference type="Pfam" id="PF00593"/>
    </source>
</evidence>
<evidence type="ECO:0000313" key="7">
    <source>
        <dbReference type="EMBL" id="EDP98425.1"/>
    </source>
</evidence>
<dbReference type="InterPro" id="IPR008969">
    <property type="entry name" value="CarboxyPept-like_regulatory"/>
</dbReference>
<sequence length="946" mass="104899">MRQKITLTILLFFTFIIGFAQNGSIVGKVQDKETNNDPLPFVNITVKGTSKGTTSDLDGLYQIPDVAPGTYTLIFSFVGYKTQEVENVIVNAGKITNVDVIMTVNAAALDQVVITATTRKVSEAATLLEQKKSKDIVQIIGAEELARKGAGDAAAAVSKISGISRQEGSSNVYVRGLGDRYLNTTFNGLPLPSNDINKKNIELGLFATDVIENISVSKAYSSKQYGDFAAGNVNINSKDYKGKGYVEAFVGTSVNTNAIGEDFVVSEGSGFFGDYARHNQNPFAVILSHGVDPEDVSAPINVNFGISGGKSWDFENGSRLSVFGTASFENGYEYRRGEATDFTTVEKKAFEDAEEFEYSTTTTAMGTVNYKIDDKNKLKFNSLFINSSTNEVGYFGIDGQGRNRDAILNTDEGFYQMNAQFDQNQVYVNQLIGNHKSGKFELDWAAGYNFVLAKQPDRRRISIENYQFAFDNDPTTNPTFFSNVDYDNQRYFQDIDDTEFNGRINLQYEANENFKLNFGYNARSKERNFENIRYGYDIIDSDFAVTDVNNLDAVFNPSNLSLSSGQGIYAIKVINAIPTLSNTNRPGLPENTYTGNLDLFAGYADAEIKSDKWLIVPGIRFESFDQSISYDVINLGNNGNSSASAYENFILPSLNIKYALTEEQNLRLSASRTVSLPEFKETAPFVYIDVTNRIGGNPDLLGSNNPDFINVSDVSYSNVLNFDLKYEWFYGKGEIFSVSAFAKRISDPVNRVVAFDATGTQRYFRTGEEARVYGIEVEFRKNLLQNEDEETLLAAGFNTTLMHTEQDLFDVIQGTYSVNFRNDKDELQGASPIIINADVSYSPTFGSYKPTGNLVFSYFSDRIDALGSGQLGNIIEKAVPTLDFILKNKISDKFEVNFSIRNILNPDIKYVRETSGGDVLVTSTNGKGVSGYDRGRNIGLQLKYKF</sequence>
<dbReference type="eggNOG" id="COG4772">
    <property type="taxonomic scope" value="Bacteria"/>
</dbReference>
<organism evidence="7 8">
    <name type="scientific">Kordia algicida OT-1</name>
    <dbReference type="NCBI Taxonomy" id="391587"/>
    <lineage>
        <taxon>Bacteria</taxon>
        <taxon>Pseudomonadati</taxon>
        <taxon>Bacteroidota</taxon>
        <taxon>Flavobacteriia</taxon>
        <taxon>Flavobacteriales</taxon>
        <taxon>Flavobacteriaceae</taxon>
        <taxon>Kordia</taxon>
    </lineage>
</organism>
<name>A9DKX7_9FLAO</name>
<proteinExistence type="inferred from homology"/>
<dbReference type="InterPro" id="IPR012910">
    <property type="entry name" value="Plug_dom"/>
</dbReference>
<dbReference type="EMBL" id="ABIB01000001">
    <property type="protein sequence ID" value="EDP98425.1"/>
    <property type="molecule type" value="Genomic_DNA"/>
</dbReference>
<evidence type="ECO:0000259" key="6">
    <source>
        <dbReference type="Pfam" id="PF07715"/>
    </source>
</evidence>
<dbReference type="OrthoDB" id="9768470at2"/>
<comment type="similarity">
    <text evidence="4">Belongs to the TonB-dependent receptor family.</text>
</comment>
<keyword evidence="4" id="KW-0798">TonB box</keyword>
<feature type="domain" description="TonB-dependent receptor plug" evidence="6">
    <location>
        <begin position="131"/>
        <end position="231"/>
    </location>
</feature>
<gene>
    <name evidence="7" type="ORF">KAOT1_14447</name>
</gene>
<keyword evidence="7" id="KW-0675">Receptor</keyword>
<dbReference type="Pfam" id="PF07715">
    <property type="entry name" value="Plug"/>
    <property type="match status" value="1"/>
</dbReference>
<dbReference type="InterPro" id="IPR037066">
    <property type="entry name" value="Plug_dom_sf"/>
</dbReference>
<keyword evidence="3" id="KW-0998">Cell outer membrane</keyword>
<dbReference type="SUPFAM" id="SSF56935">
    <property type="entry name" value="Porins"/>
    <property type="match status" value="1"/>
</dbReference>
<dbReference type="Proteomes" id="UP000002945">
    <property type="component" value="Unassembled WGS sequence"/>
</dbReference>
<dbReference type="PANTHER" id="PTHR40980:SF5">
    <property type="entry name" value="TONB-DEPENDENT RECEPTOR"/>
    <property type="match status" value="1"/>
</dbReference>
<evidence type="ECO:0000256" key="1">
    <source>
        <dbReference type="ARBA" id="ARBA00004442"/>
    </source>
</evidence>
<dbReference type="RefSeq" id="WP_007095436.1">
    <property type="nucleotide sequence ID" value="NZ_CP142125.1"/>
</dbReference>
<dbReference type="Pfam" id="PF00593">
    <property type="entry name" value="TonB_dep_Rec_b-barrel"/>
    <property type="match status" value="1"/>
</dbReference>
<dbReference type="InterPro" id="IPR000531">
    <property type="entry name" value="Beta-barrel_TonB"/>
</dbReference>
<evidence type="ECO:0000256" key="4">
    <source>
        <dbReference type="RuleBase" id="RU003357"/>
    </source>
</evidence>